<reference evidence="7" key="1">
    <citation type="submission" date="2020-01" db="EMBL/GenBank/DDBJ databases">
        <title>Draft genome sequence of the Termite Coptotermes fromosanus.</title>
        <authorList>
            <person name="Itakura S."/>
            <person name="Yosikawa Y."/>
            <person name="Umezawa K."/>
        </authorList>
    </citation>
    <scope>NUCLEOTIDE SEQUENCE [LARGE SCALE GENOMIC DNA]</scope>
</reference>
<dbReference type="InParanoid" id="A0A6L2PGI3"/>
<dbReference type="InterPro" id="IPR002893">
    <property type="entry name" value="Znf_MYND"/>
</dbReference>
<gene>
    <name evidence="6" type="ORF">Cfor_04769</name>
</gene>
<keyword evidence="7" id="KW-1185">Reference proteome</keyword>
<evidence type="ECO:0000313" key="6">
    <source>
        <dbReference type="EMBL" id="GFG31584.1"/>
    </source>
</evidence>
<accession>A0A6L2PGI3</accession>
<comment type="caution">
    <text evidence="6">The sequence shown here is derived from an EMBL/GenBank/DDBJ whole genome shotgun (WGS) entry which is preliminary data.</text>
</comment>
<dbReference type="OrthoDB" id="432970at2759"/>
<feature type="domain" description="MYND-type" evidence="5">
    <location>
        <begin position="360"/>
        <end position="395"/>
    </location>
</feature>
<keyword evidence="3" id="KW-0862">Zinc</keyword>
<dbReference type="GO" id="GO:0036159">
    <property type="term" value="P:inner dynein arm assembly"/>
    <property type="evidence" value="ECO:0007669"/>
    <property type="project" value="TreeGrafter"/>
</dbReference>
<evidence type="ECO:0000256" key="4">
    <source>
        <dbReference type="PROSITE-ProRule" id="PRU00134"/>
    </source>
</evidence>
<dbReference type="SUPFAM" id="SSF144232">
    <property type="entry name" value="HIT/MYND zinc finger-like"/>
    <property type="match status" value="1"/>
</dbReference>
<dbReference type="PANTHER" id="PTHR13244">
    <property type="entry name" value="ZINC FINGER MYND DOMAIN CONTAINING PROTEIN 10"/>
    <property type="match status" value="1"/>
</dbReference>
<dbReference type="Pfam" id="PF01753">
    <property type="entry name" value="zf-MYND"/>
    <property type="match status" value="1"/>
</dbReference>
<name>A0A6L2PGI3_COPFO</name>
<keyword evidence="1" id="KW-0479">Metal-binding</keyword>
<sequence length="406" mass="46593">WFDAHERLQKLHQQAILEAREVREETVKETIVSYNKMPILVHEAICTSVWREKVLPLLLNITPESKSVFVPYMVLFHEATAVEFLETLLYHSDCCEALAEHSLELIDYSTLAITRLLAGSTEKVSEPSHSMKPSQDLEQKEITLAFNIGIKCISIIGCIAQYLDNLPLSATSSIFFTYDIPVLLVNLIEKQPWTKQDPSGKTLKFEGEWQERKGEASTKVTRAEAQTWLALRQLLLDPRCPTYYDINEYRKNQLSKIQRFLHDILLDQLSPLVELKYWLAKLAASNPPVNTRRPLLLEVVPQVKQKLLEKNNKRWKKIANKHAEMMFCENEPYLNDIMKSLNRTYDLDMLEALMSGPPVCVACGEPAARKCSRCKSAYCGRECQVRDWPTHKKSCELIASPGRKSN</sequence>
<dbReference type="InterPro" id="IPR052298">
    <property type="entry name" value="ZMYND10"/>
</dbReference>
<dbReference type="GO" id="GO:0036158">
    <property type="term" value="P:outer dynein arm assembly"/>
    <property type="evidence" value="ECO:0007669"/>
    <property type="project" value="TreeGrafter"/>
</dbReference>
<dbReference type="GO" id="GO:0005737">
    <property type="term" value="C:cytoplasm"/>
    <property type="evidence" value="ECO:0007669"/>
    <property type="project" value="TreeGrafter"/>
</dbReference>
<dbReference type="AlphaFoldDB" id="A0A6L2PGI3"/>
<evidence type="ECO:0000313" key="7">
    <source>
        <dbReference type="Proteomes" id="UP000502823"/>
    </source>
</evidence>
<dbReference type="PANTHER" id="PTHR13244:SF7">
    <property type="entry name" value="ZINC FINGER MYND DOMAIN-CONTAINING PROTEIN 10"/>
    <property type="match status" value="1"/>
</dbReference>
<dbReference type="Gene3D" id="6.10.140.2220">
    <property type="match status" value="1"/>
</dbReference>
<proteinExistence type="predicted"/>
<evidence type="ECO:0000256" key="3">
    <source>
        <dbReference type="ARBA" id="ARBA00022833"/>
    </source>
</evidence>
<protein>
    <recommendedName>
        <fullName evidence="5">MYND-type domain-containing protein</fullName>
    </recommendedName>
</protein>
<evidence type="ECO:0000259" key="5">
    <source>
        <dbReference type="PROSITE" id="PS50865"/>
    </source>
</evidence>
<dbReference type="EMBL" id="BLKM01010942">
    <property type="protein sequence ID" value="GFG31584.1"/>
    <property type="molecule type" value="Genomic_DNA"/>
</dbReference>
<dbReference type="GO" id="GO:0008270">
    <property type="term" value="F:zinc ion binding"/>
    <property type="evidence" value="ECO:0007669"/>
    <property type="project" value="UniProtKB-KW"/>
</dbReference>
<keyword evidence="2 4" id="KW-0863">Zinc-finger</keyword>
<evidence type="ECO:0000256" key="1">
    <source>
        <dbReference type="ARBA" id="ARBA00022723"/>
    </source>
</evidence>
<dbReference type="GO" id="GO:0034451">
    <property type="term" value="C:centriolar satellite"/>
    <property type="evidence" value="ECO:0007669"/>
    <property type="project" value="TreeGrafter"/>
</dbReference>
<dbReference type="FunCoup" id="A0A6L2PGI3">
    <property type="interactions" value="25"/>
</dbReference>
<evidence type="ECO:0000256" key="2">
    <source>
        <dbReference type="ARBA" id="ARBA00022771"/>
    </source>
</evidence>
<feature type="non-terminal residue" evidence="6">
    <location>
        <position position="1"/>
    </location>
</feature>
<dbReference type="PROSITE" id="PS50865">
    <property type="entry name" value="ZF_MYND_2"/>
    <property type="match status" value="1"/>
</dbReference>
<dbReference type="GO" id="GO:0044458">
    <property type="term" value="P:motile cilium assembly"/>
    <property type="evidence" value="ECO:0007669"/>
    <property type="project" value="TreeGrafter"/>
</dbReference>
<organism evidence="6 7">
    <name type="scientific">Coptotermes formosanus</name>
    <name type="common">Formosan subterranean termite</name>
    <dbReference type="NCBI Taxonomy" id="36987"/>
    <lineage>
        <taxon>Eukaryota</taxon>
        <taxon>Metazoa</taxon>
        <taxon>Ecdysozoa</taxon>
        <taxon>Arthropoda</taxon>
        <taxon>Hexapoda</taxon>
        <taxon>Insecta</taxon>
        <taxon>Pterygota</taxon>
        <taxon>Neoptera</taxon>
        <taxon>Polyneoptera</taxon>
        <taxon>Dictyoptera</taxon>
        <taxon>Blattodea</taxon>
        <taxon>Blattoidea</taxon>
        <taxon>Termitoidae</taxon>
        <taxon>Rhinotermitidae</taxon>
        <taxon>Coptotermes</taxon>
    </lineage>
</organism>
<dbReference type="Proteomes" id="UP000502823">
    <property type="component" value="Unassembled WGS sequence"/>
</dbReference>